<dbReference type="RefSeq" id="XP_041404814.1">
    <property type="nucleotide sequence ID" value="XM_041548880.1"/>
</dbReference>
<dbReference type="InterPro" id="IPR058547">
    <property type="entry name" value="Pelota_N"/>
</dbReference>
<dbReference type="GO" id="GO:1990533">
    <property type="term" value="C:Dom34-Hbs1 complex"/>
    <property type="evidence" value="ECO:0007669"/>
    <property type="project" value="UniProtKB-ARBA"/>
</dbReference>
<comment type="cofactor">
    <cofactor evidence="1 10">
        <name>a divalent metal cation</name>
        <dbReference type="ChEBI" id="CHEBI:60240"/>
    </cofactor>
</comment>
<accession>A0A8H2ZF12</accession>
<dbReference type="AlphaFoldDB" id="A0A8H2ZF12"/>
<dbReference type="GO" id="GO:0071025">
    <property type="term" value="P:RNA surveillance"/>
    <property type="evidence" value="ECO:0007669"/>
    <property type="project" value="InterPro"/>
</dbReference>
<dbReference type="SMART" id="SM01194">
    <property type="entry name" value="eRF1_1"/>
    <property type="match status" value="1"/>
</dbReference>
<dbReference type="Proteomes" id="UP000644660">
    <property type="component" value="Unassembled WGS sequence"/>
</dbReference>
<dbReference type="GO" id="GO:0051321">
    <property type="term" value="P:meiotic cell cycle"/>
    <property type="evidence" value="ECO:0007669"/>
    <property type="project" value="UniProtKB-KW"/>
</dbReference>
<evidence type="ECO:0000313" key="13">
    <source>
        <dbReference type="Proteomes" id="UP000644660"/>
    </source>
</evidence>
<dbReference type="GO" id="GO:0070651">
    <property type="term" value="P:nonfunctional rRNA decay"/>
    <property type="evidence" value="ECO:0007669"/>
    <property type="project" value="TreeGrafter"/>
</dbReference>
<dbReference type="InterPro" id="IPR005142">
    <property type="entry name" value="eRF1_3"/>
</dbReference>
<dbReference type="SUPFAM" id="SSF55315">
    <property type="entry name" value="L30e-like"/>
    <property type="match status" value="1"/>
</dbReference>
<evidence type="ECO:0000313" key="12">
    <source>
        <dbReference type="EMBL" id="CAB4252776.1"/>
    </source>
</evidence>
<dbReference type="InterPro" id="IPR029064">
    <property type="entry name" value="Ribosomal_eL30-like_sf"/>
</dbReference>
<dbReference type="GO" id="GO:0051301">
    <property type="term" value="P:cell division"/>
    <property type="evidence" value="ECO:0007669"/>
    <property type="project" value="UniProtKB-KW"/>
</dbReference>
<dbReference type="GO" id="GO:0005737">
    <property type="term" value="C:cytoplasm"/>
    <property type="evidence" value="ECO:0007669"/>
    <property type="project" value="UniProtKB-SubCell"/>
</dbReference>
<sequence length="387" mass="43968">MKILKLEEGSINKESAVISLLPEDKEDLFTLYQIIDEEDELIFKKKFSSRKDEDSKKTNTDLVLLKIQVVSSEFDINDEFLRYKGKTVTDDTGRANAEVPVGKFISFTVNYSYPFTLIKESFDKHTRQLLNEACNPEGKSDTAAVVLQEGIAHVCILTPSSTILKQKIEYSLPKKKRGTDIMKYDEKTEKFYKGIYAAMNKYFDFEKLKMVILCSPGFYAKTLMGKVLEYAKEERNGAILNNSSRFLVAHCSTGYMQGINEVLKDPAYTSNLSDTKYSKEAVVMDDFLKHLDDDDYKSWYGEEEIFKAAELGAISSLLITDTKLHSGNVKGRKKYLDMMDSVERNGGTVYTFSTLHDSGEELEKLTGIACILKYPLPDLDEDVVDFD</sequence>
<keyword evidence="9" id="KW-0131">Cell cycle</keyword>
<comment type="similarity">
    <text evidence="3 10">Belongs to the eukaryotic release factor 1 family. Pelota subfamily.</text>
</comment>
<evidence type="ECO:0000256" key="4">
    <source>
        <dbReference type="ARBA" id="ARBA00022490"/>
    </source>
</evidence>
<dbReference type="Pfam" id="PF26356">
    <property type="entry name" value="Pelota_N"/>
    <property type="match status" value="1"/>
</dbReference>
<dbReference type="GeneID" id="64855915"/>
<dbReference type="NCBIfam" id="TIGR00111">
    <property type="entry name" value="pelota"/>
    <property type="match status" value="1"/>
</dbReference>
<dbReference type="GO" id="GO:0070966">
    <property type="term" value="P:nuclear-transcribed mRNA catabolic process, no-go decay"/>
    <property type="evidence" value="ECO:0007669"/>
    <property type="project" value="InterPro"/>
</dbReference>
<name>A0A8H2ZF12_9SACH</name>
<dbReference type="PANTHER" id="PTHR10853:SF0">
    <property type="entry name" value="PROTEIN PELOTA HOMOLOG"/>
    <property type="match status" value="1"/>
</dbReference>
<proteinExistence type="inferred from homology"/>
<dbReference type="InterPro" id="IPR042226">
    <property type="entry name" value="eFR1_2_sf"/>
</dbReference>
<keyword evidence="4 10" id="KW-0963">Cytoplasm</keyword>
<evidence type="ECO:0000256" key="1">
    <source>
        <dbReference type="ARBA" id="ARBA00001968"/>
    </source>
</evidence>
<keyword evidence="6 10" id="KW-0479">Metal-binding</keyword>
<evidence type="ECO:0000256" key="6">
    <source>
        <dbReference type="ARBA" id="ARBA00022723"/>
    </source>
</evidence>
<evidence type="ECO:0000256" key="7">
    <source>
        <dbReference type="ARBA" id="ARBA00022776"/>
    </source>
</evidence>
<evidence type="ECO:0000259" key="11">
    <source>
        <dbReference type="SMART" id="SM01194"/>
    </source>
</evidence>
<dbReference type="GO" id="GO:0006412">
    <property type="term" value="P:translation"/>
    <property type="evidence" value="ECO:0007669"/>
    <property type="project" value="UniProtKB-ARBA"/>
</dbReference>
<organism evidence="12 13">
    <name type="scientific">Maudiozyma barnettii</name>
    <dbReference type="NCBI Taxonomy" id="61262"/>
    <lineage>
        <taxon>Eukaryota</taxon>
        <taxon>Fungi</taxon>
        <taxon>Dikarya</taxon>
        <taxon>Ascomycota</taxon>
        <taxon>Saccharomycotina</taxon>
        <taxon>Saccharomycetes</taxon>
        <taxon>Saccharomycetales</taxon>
        <taxon>Saccharomycetaceae</taxon>
        <taxon>Maudiozyma</taxon>
    </lineage>
</organism>
<gene>
    <name evidence="12" type="ORF">KABA2_02S04180</name>
</gene>
<dbReference type="InterPro" id="IPR005140">
    <property type="entry name" value="eRF1_Pelota-like_N"/>
</dbReference>
<evidence type="ECO:0000256" key="3">
    <source>
        <dbReference type="ARBA" id="ARBA00009504"/>
    </source>
</evidence>
<dbReference type="SUPFAM" id="SSF53137">
    <property type="entry name" value="Translational machinery components"/>
    <property type="match status" value="1"/>
</dbReference>
<keyword evidence="5" id="KW-0132">Cell division</keyword>
<comment type="caution">
    <text evidence="12">The sequence shown here is derived from an EMBL/GenBank/DDBJ whole genome shotgun (WGS) entry which is preliminary data.</text>
</comment>
<dbReference type="FunFam" id="3.30.420.60:FF:000004">
    <property type="entry name" value="Protein DOM34 homolog"/>
    <property type="match status" value="1"/>
</dbReference>
<keyword evidence="7" id="KW-0498">Mitosis</keyword>
<dbReference type="InterPro" id="IPR004405">
    <property type="entry name" value="TF_pelota"/>
</dbReference>
<feature type="domain" description="eRF1/Pelota-like N-terminal" evidence="11">
    <location>
        <begin position="1"/>
        <end position="135"/>
    </location>
</feature>
<dbReference type="SUPFAM" id="SSF159065">
    <property type="entry name" value="Dom34/Pelota N-terminal domain-like"/>
    <property type="match status" value="1"/>
</dbReference>
<reference evidence="12 13" key="1">
    <citation type="submission" date="2020-05" db="EMBL/GenBank/DDBJ databases">
        <authorList>
            <person name="Casaregola S."/>
            <person name="Devillers H."/>
            <person name="Grondin C."/>
        </authorList>
    </citation>
    <scope>NUCLEOTIDE SEQUENCE [LARGE SCALE GENOMIC DNA]</scope>
    <source>
        <strain evidence="12 13">CLIB 1767</strain>
    </source>
</reference>
<keyword evidence="13" id="KW-1185">Reference proteome</keyword>
<dbReference type="GO" id="GO:0046872">
    <property type="term" value="F:metal ion binding"/>
    <property type="evidence" value="ECO:0007669"/>
    <property type="project" value="UniProtKB-KW"/>
</dbReference>
<evidence type="ECO:0000256" key="8">
    <source>
        <dbReference type="ARBA" id="ARBA00023254"/>
    </source>
</evidence>
<dbReference type="OrthoDB" id="10249111at2759"/>
<dbReference type="Gene3D" id="3.30.1330.30">
    <property type="match status" value="1"/>
</dbReference>
<evidence type="ECO:0000256" key="9">
    <source>
        <dbReference type="ARBA" id="ARBA00023306"/>
    </source>
</evidence>
<comment type="function">
    <text evidence="10">Component of the Dom34-Hbs1 complex, a complex that recognizes stalled ribosomes and triggers the No-Go Decay (NGD) pathway (PubMed:20890290). In the Dom34-Hbs1 complex, dom34 recognizes ribosomes stalled at the 3' end of an mRNA and engages stalled ribosomes by destabilizing mRNA in the mRNA channel. Following ribosome-binding, the Dom34-Hbs1 complex promotes the disassembly of stalled ribosomes, followed by degradation of damaged mRNAs as part of the NGD pathway.</text>
</comment>
<comment type="subcellular location">
    <subcellularLocation>
        <location evidence="2 10">Cytoplasm</location>
    </subcellularLocation>
</comment>
<keyword evidence="8" id="KW-0469">Meiosis</keyword>
<dbReference type="GO" id="GO:0032790">
    <property type="term" value="P:ribosome disassembly"/>
    <property type="evidence" value="ECO:0007669"/>
    <property type="project" value="TreeGrafter"/>
</dbReference>
<dbReference type="PANTHER" id="PTHR10853">
    <property type="entry name" value="PELOTA"/>
    <property type="match status" value="1"/>
</dbReference>
<dbReference type="GO" id="GO:0070481">
    <property type="term" value="P:nuclear-transcribed mRNA catabolic process, non-stop decay"/>
    <property type="evidence" value="ECO:0007669"/>
    <property type="project" value="InterPro"/>
</dbReference>
<dbReference type="InterPro" id="IPR038069">
    <property type="entry name" value="Pelota/DOM34_N"/>
</dbReference>
<dbReference type="EMBL" id="CAEFZW010000002">
    <property type="protein sequence ID" value="CAB4252776.1"/>
    <property type="molecule type" value="Genomic_DNA"/>
</dbReference>
<dbReference type="Pfam" id="PF03464">
    <property type="entry name" value="eRF1_2"/>
    <property type="match status" value="1"/>
</dbReference>
<protein>
    <recommendedName>
        <fullName evidence="10">Protein DOM34 homolog</fullName>
    </recommendedName>
</protein>
<evidence type="ECO:0000256" key="10">
    <source>
        <dbReference type="RuleBase" id="RU362019"/>
    </source>
</evidence>
<evidence type="ECO:0000256" key="2">
    <source>
        <dbReference type="ARBA" id="ARBA00004496"/>
    </source>
</evidence>
<dbReference type="Pfam" id="PF03465">
    <property type="entry name" value="eRF1_3"/>
    <property type="match status" value="1"/>
</dbReference>
<dbReference type="Gene3D" id="2.30.30.870">
    <property type="entry name" value="Pelota, domain A"/>
    <property type="match status" value="1"/>
</dbReference>
<evidence type="ECO:0000256" key="5">
    <source>
        <dbReference type="ARBA" id="ARBA00022618"/>
    </source>
</evidence>
<dbReference type="Gene3D" id="3.30.420.60">
    <property type="entry name" value="eRF1 domain 2"/>
    <property type="match status" value="1"/>
</dbReference>
<dbReference type="FunFam" id="3.30.1330.30:FF:000008">
    <property type="entry name" value="Protein pelota homolog"/>
    <property type="match status" value="1"/>
</dbReference>
<dbReference type="InterPro" id="IPR005141">
    <property type="entry name" value="eRF1_2"/>
</dbReference>